<feature type="signal peptide" evidence="2">
    <location>
        <begin position="1"/>
        <end position="16"/>
    </location>
</feature>
<feature type="domain" description="Death" evidence="3">
    <location>
        <begin position="603"/>
        <end position="684"/>
    </location>
</feature>
<dbReference type="OrthoDB" id="6094217at2759"/>
<dbReference type="EMBL" id="UYJE01000946">
    <property type="protein sequence ID" value="VDH97865.1"/>
    <property type="molecule type" value="Genomic_DNA"/>
</dbReference>
<keyword evidence="5" id="KW-1185">Reference proteome</keyword>
<dbReference type="CDD" id="cd01670">
    <property type="entry name" value="Death"/>
    <property type="match status" value="1"/>
</dbReference>
<dbReference type="InterPro" id="IPR011029">
    <property type="entry name" value="DEATH-like_dom_sf"/>
</dbReference>
<dbReference type="GO" id="GO:0007165">
    <property type="term" value="P:signal transduction"/>
    <property type="evidence" value="ECO:0007669"/>
    <property type="project" value="InterPro"/>
</dbReference>
<keyword evidence="2" id="KW-0732">Signal</keyword>
<comment type="caution">
    <text evidence="4">The sequence shown here is derived from an EMBL/GenBank/DDBJ whole genome shotgun (WGS) entry which is preliminary data.</text>
</comment>
<accession>A0A8B6BYU3</accession>
<sequence length="684" mass="79215">MDLLFVLVYLMHWANSILTYCKTSKTGFPRLMFVATHKDALRKEDVEKWRRKHICNLTALFENHPGKNHIQFNSLIFVNAKDPHDPEVAILKDELVRCAVNNPRWGEKMPTAWVPLELELMQQAERGVNILTREQLTDLNAQNKTMVLDSNQLETFLKVQHSLGRIIYFGDVHLRNYIVIQPLYMIKVLSSIITHQQFWPSGKEFTDVLTNLNDTGILSRKALFQIWSQKKCEHILPFGDYMIDMLQHLDIIVEQKRSDTSEIDTPEKATHFLVPCLITKHNTTTFLQRWCTDEYSIHLAYKFINSVIPPALTYRFLGSFLTIGKLKIYRHKTMIFTDLAVVSIDEKHSVAVRAEDDRLIVSLIHSSGKKEIVPTIASSVQECLTASIHRITEFYSLAMDDEQKLPDMTNLREYPFKIEFGVQCLPTETRRRSQPERPSICFFHHSKMPCDLNRTYKCSIHEKRHDVRSLKCWFADKIQEEDCYDRCTGIGTLLLERAPSDQHLMRLAKLLGIEECRQVAITLGLSFTEWDKLRDKHTEPDDLNFMALRKWKESTTGSILRDLIDPLIQLSPKDTFPHRLCQATRTMELKTKLDKKILQKSPSNEELESISNHIGASAMALGVELGLNAPELEAIDVLHKRKLIQKTRKILKQWKTNDSSHTFLVLAKALERIGKGKILEEFEN</sequence>
<dbReference type="InterPro" id="IPR032171">
    <property type="entry name" value="COR-A"/>
</dbReference>
<protein>
    <recommendedName>
        <fullName evidence="3">Death domain-containing protein</fullName>
    </recommendedName>
</protein>
<dbReference type="Pfam" id="PF00531">
    <property type="entry name" value="Death"/>
    <property type="match status" value="1"/>
</dbReference>
<gene>
    <name evidence="4" type="ORF">MGAL_10B004930</name>
</gene>
<dbReference type="SUPFAM" id="SSF47986">
    <property type="entry name" value="DEATH domain"/>
    <property type="match status" value="1"/>
</dbReference>
<dbReference type="PROSITE" id="PS50017">
    <property type="entry name" value="DEATH_DOMAIN"/>
    <property type="match status" value="1"/>
</dbReference>
<name>A0A8B6BYU3_MYTGA</name>
<dbReference type="InterPro" id="IPR036388">
    <property type="entry name" value="WH-like_DNA-bd_sf"/>
</dbReference>
<dbReference type="AlphaFoldDB" id="A0A8B6BYU3"/>
<evidence type="ECO:0000256" key="1">
    <source>
        <dbReference type="ARBA" id="ARBA00022737"/>
    </source>
</evidence>
<evidence type="ECO:0000313" key="5">
    <source>
        <dbReference type="Proteomes" id="UP000596742"/>
    </source>
</evidence>
<dbReference type="Gene3D" id="1.10.533.10">
    <property type="entry name" value="Death Domain, Fas"/>
    <property type="match status" value="2"/>
</dbReference>
<organism evidence="4 5">
    <name type="scientific">Mytilus galloprovincialis</name>
    <name type="common">Mediterranean mussel</name>
    <dbReference type="NCBI Taxonomy" id="29158"/>
    <lineage>
        <taxon>Eukaryota</taxon>
        <taxon>Metazoa</taxon>
        <taxon>Spiralia</taxon>
        <taxon>Lophotrochozoa</taxon>
        <taxon>Mollusca</taxon>
        <taxon>Bivalvia</taxon>
        <taxon>Autobranchia</taxon>
        <taxon>Pteriomorphia</taxon>
        <taxon>Mytilida</taxon>
        <taxon>Mytiloidea</taxon>
        <taxon>Mytilidae</taxon>
        <taxon>Mytilinae</taxon>
        <taxon>Mytilus</taxon>
    </lineage>
</organism>
<dbReference type="Pfam" id="PF16095">
    <property type="entry name" value="COR-A"/>
    <property type="match status" value="1"/>
</dbReference>
<feature type="chain" id="PRO_5032362419" description="Death domain-containing protein" evidence="2">
    <location>
        <begin position="17"/>
        <end position="684"/>
    </location>
</feature>
<dbReference type="Gene3D" id="1.10.10.10">
    <property type="entry name" value="Winged helix-like DNA-binding domain superfamily/Winged helix DNA-binding domain"/>
    <property type="match status" value="1"/>
</dbReference>
<reference evidence="4" key="1">
    <citation type="submission" date="2018-11" db="EMBL/GenBank/DDBJ databases">
        <authorList>
            <person name="Alioto T."/>
            <person name="Alioto T."/>
        </authorList>
    </citation>
    <scope>NUCLEOTIDE SEQUENCE</scope>
</reference>
<dbReference type="InterPro" id="IPR000488">
    <property type="entry name" value="Death_dom"/>
</dbReference>
<proteinExistence type="predicted"/>
<keyword evidence="1" id="KW-0677">Repeat</keyword>
<evidence type="ECO:0000259" key="3">
    <source>
        <dbReference type="PROSITE" id="PS50017"/>
    </source>
</evidence>
<evidence type="ECO:0000256" key="2">
    <source>
        <dbReference type="SAM" id="SignalP"/>
    </source>
</evidence>
<evidence type="ECO:0000313" key="4">
    <source>
        <dbReference type="EMBL" id="VDH97865.1"/>
    </source>
</evidence>
<dbReference type="Proteomes" id="UP000596742">
    <property type="component" value="Unassembled WGS sequence"/>
</dbReference>